<keyword evidence="2" id="KW-0326">Glycosidase</keyword>
<dbReference type="PANTHER" id="PTHR40446">
    <property type="entry name" value="N-ACETYLGLUCOSAMINE-1-PHOSPHODIESTER ALPHA-N-ACETYLGLUCOSAMINIDASE"/>
    <property type="match status" value="1"/>
</dbReference>
<dbReference type="EMBL" id="JAAGMP010001096">
    <property type="protein sequence ID" value="NEC21471.1"/>
    <property type="molecule type" value="Genomic_DNA"/>
</dbReference>
<dbReference type="PANTHER" id="PTHR40446:SF2">
    <property type="entry name" value="N-ACETYLGLUCOSAMINE-1-PHOSPHODIESTER ALPHA-N-ACETYLGLUCOSAMINIDASE"/>
    <property type="match status" value="1"/>
</dbReference>
<dbReference type="Pfam" id="PF09992">
    <property type="entry name" value="NAGPA"/>
    <property type="match status" value="1"/>
</dbReference>
<dbReference type="RefSeq" id="WP_164205635.1">
    <property type="nucleotide sequence ID" value="NZ_JAAGMP010001096.1"/>
</dbReference>
<feature type="domain" description="Phosphodiester glycosidase" evidence="1">
    <location>
        <begin position="288"/>
        <end position="424"/>
    </location>
</feature>
<dbReference type="AlphaFoldDB" id="A0A7K3S1V9"/>
<name>A0A7K3S1V9_9ACTN</name>
<proteinExistence type="predicted"/>
<sequence>MSDTSDRLLGETTNERRASCQVAPGLTFTKIESTLQDGQTRYVRVLSVDFAAFTGKIRATTGKTVKDRERTSDMAGLMASQGLEPLAAVNGGFFDIASEFSPGALGGLTVADGKILNSAANGEAALTLGNHGTNLWIDKVWSQSRITFTPPGGSPSRPDHVVDGLNREPGRIQGCGGGMGPAGENDRNSHPDNLIDARMPQLGIHCLDSDETIVFTEDFGALPFLPGTVRAVLVGADRTVKQVSDTTSGLVAGPGEHVVVATGSHAAWLQTDAVVGSQMSLPAADVRRGASAETAVYFNGTDDAVVNGGPWLVKNGAEGPFDFNSGTTPEHAYLTPMNSRTAAGITTDRKLLLVVVDKKSGPAGPAHGLTMPQLAQAMKNLGATEAVNLDGGGSSTMWVKGALANHPSDGTGEERYVGNAIVVTAK</sequence>
<evidence type="ECO:0000313" key="3">
    <source>
        <dbReference type="Proteomes" id="UP000469670"/>
    </source>
</evidence>
<gene>
    <name evidence="2" type="ORF">G3I50_24960</name>
</gene>
<reference evidence="2 3" key="1">
    <citation type="submission" date="2020-01" db="EMBL/GenBank/DDBJ databases">
        <title>Insect and environment-associated Actinomycetes.</title>
        <authorList>
            <person name="Currrie C."/>
            <person name="Chevrette M."/>
            <person name="Carlson C."/>
            <person name="Stubbendieck R."/>
            <person name="Wendt-Pienkowski E."/>
        </authorList>
    </citation>
    <scope>NUCLEOTIDE SEQUENCE [LARGE SCALE GENOMIC DNA]</scope>
    <source>
        <strain evidence="2 3">SID7590</strain>
    </source>
</reference>
<accession>A0A7K3S1V9</accession>
<protein>
    <submittedName>
        <fullName evidence="2">Phosphodiester glycosidase family protein</fullName>
    </submittedName>
</protein>
<evidence type="ECO:0000313" key="2">
    <source>
        <dbReference type="EMBL" id="NEC21471.1"/>
    </source>
</evidence>
<dbReference type="GO" id="GO:0016798">
    <property type="term" value="F:hydrolase activity, acting on glycosyl bonds"/>
    <property type="evidence" value="ECO:0007669"/>
    <property type="project" value="UniProtKB-KW"/>
</dbReference>
<evidence type="ECO:0000259" key="1">
    <source>
        <dbReference type="Pfam" id="PF09992"/>
    </source>
</evidence>
<keyword evidence="2" id="KW-0378">Hydrolase</keyword>
<dbReference type="Proteomes" id="UP000469670">
    <property type="component" value="Unassembled WGS sequence"/>
</dbReference>
<dbReference type="InterPro" id="IPR018711">
    <property type="entry name" value="NAGPA"/>
</dbReference>
<comment type="caution">
    <text evidence="2">The sequence shown here is derived from an EMBL/GenBank/DDBJ whole genome shotgun (WGS) entry which is preliminary data.</text>
</comment>
<organism evidence="2 3">
    <name type="scientific">Streptomyces parvus</name>
    <dbReference type="NCBI Taxonomy" id="66428"/>
    <lineage>
        <taxon>Bacteria</taxon>
        <taxon>Bacillati</taxon>
        <taxon>Actinomycetota</taxon>
        <taxon>Actinomycetes</taxon>
        <taxon>Kitasatosporales</taxon>
        <taxon>Streptomycetaceae</taxon>
        <taxon>Streptomyces</taxon>
    </lineage>
</organism>